<evidence type="ECO:0000313" key="1">
    <source>
        <dbReference type="EMBL" id="KAJ3169691.1"/>
    </source>
</evidence>
<comment type="caution">
    <text evidence="1">The sequence shown here is derived from an EMBL/GenBank/DDBJ whole genome shotgun (WGS) entry which is preliminary data.</text>
</comment>
<gene>
    <name evidence="1" type="ORF">HDU87_000573</name>
</gene>
<sequence length="238" mass="25384">MPFHPSIFPQGVTATSSVDEVRTALTKVFSDELERDSSTIADDGALPEGCEPGEALEEDVATEAEDVVHRNAEDDGRQLALEFIYGLGAPLEEGDEDLFTYETDDKGEAAEELEGEVVEEEDEEISAAELNEPQATPAFTELVRTTGVGPNEQRFHVVYGEYAGLATLIEIRLSVAGLCPAHLKASGTCGPCSRASTARFIKATPVSGFRPGAACKPVGPFLRSSSSVTSPNAMAWMQ</sequence>
<accession>A0AAD5XNU3</accession>
<name>A0AAD5XNU3_9FUNG</name>
<reference evidence="1" key="1">
    <citation type="submission" date="2020-05" db="EMBL/GenBank/DDBJ databases">
        <title>Phylogenomic resolution of chytrid fungi.</title>
        <authorList>
            <person name="Stajich J.E."/>
            <person name="Amses K."/>
            <person name="Simmons R."/>
            <person name="Seto K."/>
            <person name="Myers J."/>
            <person name="Bonds A."/>
            <person name="Quandt C.A."/>
            <person name="Barry K."/>
            <person name="Liu P."/>
            <person name="Grigoriev I."/>
            <person name="Longcore J.E."/>
            <person name="James T.Y."/>
        </authorList>
    </citation>
    <scope>NUCLEOTIDE SEQUENCE</scope>
    <source>
        <strain evidence="1">JEL0379</strain>
    </source>
</reference>
<protein>
    <submittedName>
        <fullName evidence="1">Uncharacterized protein</fullName>
    </submittedName>
</protein>
<proteinExistence type="predicted"/>
<evidence type="ECO:0000313" key="2">
    <source>
        <dbReference type="Proteomes" id="UP001212152"/>
    </source>
</evidence>
<dbReference type="Proteomes" id="UP001212152">
    <property type="component" value="Unassembled WGS sequence"/>
</dbReference>
<dbReference type="EMBL" id="JADGJQ010000105">
    <property type="protein sequence ID" value="KAJ3169691.1"/>
    <property type="molecule type" value="Genomic_DNA"/>
</dbReference>
<organism evidence="1 2">
    <name type="scientific">Geranomyces variabilis</name>
    <dbReference type="NCBI Taxonomy" id="109894"/>
    <lineage>
        <taxon>Eukaryota</taxon>
        <taxon>Fungi</taxon>
        <taxon>Fungi incertae sedis</taxon>
        <taxon>Chytridiomycota</taxon>
        <taxon>Chytridiomycota incertae sedis</taxon>
        <taxon>Chytridiomycetes</taxon>
        <taxon>Spizellomycetales</taxon>
        <taxon>Powellomycetaceae</taxon>
        <taxon>Geranomyces</taxon>
    </lineage>
</organism>
<dbReference type="AlphaFoldDB" id="A0AAD5XNU3"/>
<keyword evidence="2" id="KW-1185">Reference proteome</keyword>